<sequence length="142" mass="15333">MLHQDSNCIFCKIVSGQIPARVVKQNDRAMAFLDAFPLAAGHVLVVPKAHFQKIQDMGAPDARAVFDLVHKITGRIESAAGTSASTIAVHNGKEAGQEVPHVHVHIIPRKPGDGAGPVHSMFKNRPRLSAQEMDALLGKMME</sequence>
<organism evidence="5">
    <name type="scientific">Nitrososphaera viennensis</name>
    <dbReference type="NCBI Taxonomy" id="1034015"/>
    <lineage>
        <taxon>Archaea</taxon>
        <taxon>Nitrososphaerota</taxon>
        <taxon>Nitrososphaeria</taxon>
        <taxon>Nitrososphaerales</taxon>
        <taxon>Nitrososphaeraceae</taxon>
        <taxon>Nitrososphaera</taxon>
    </lineage>
</organism>
<evidence type="ECO:0000256" key="1">
    <source>
        <dbReference type="PIRSR" id="PIRSR601310-1"/>
    </source>
</evidence>
<dbReference type="Gene3D" id="3.30.428.10">
    <property type="entry name" value="HIT-like"/>
    <property type="match status" value="1"/>
</dbReference>
<feature type="active site" description="Tele-AMP-histidine intermediate" evidence="1">
    <location>
        <position position="103"/>
    </location>
</feature>
<dbReference type="Proteomes" id="UP001059771">
    <property type="component" value="Chromosome"/>
</dbReference>
<dbReference type="AlphaFoldDB" id="A0A977NNK1"/>
<accession>A0A977NNK1</accession>
<dbReference type="PANTHER" id="PTHR46648:SF1">
    <property type="entry name" value="ADENOSINE 5'-MONOPHOSPHORAMIDASE HNT1"/>
    <property type="match status" value="1"/>
</dbReference>
<feature type="short sequence motif" description="Histidine triad motif" evidence="2 3">
    <location>
        <begin position="101"/>
        <end position="105"/>
    </location>
</feature>
<dbReference type="PANTHER" id="PTHR46648">
    <property type="entry name" value="HIT FAMILY PROTEIN 1"/>
    <property type="match status" value="1"/>
</dbReference>
<dbReference type="GO" id="GO:0009117">
    <property type="term" value="P:nucleotide metabolic process"/>
    <property type="evidence" value="ECO:0007669"/>
    <property type="project" value="TreeGrafter"/>
</dbReference>
<dbReference type="GO" id="GO:0003824">
    <property type="term" value="F:catalytic activity"/>
    <property type="evidence" value="ECO:0007669"/>
    <property type="project" value="InterPro"/>
</dbReference>
<feature type="domain" description="HIT" evidence="4">
    <location>
        <begin position="9"/>
        <end position="116"/>
    </location>
</feature>
<protein>
    <submittedName>
        <fullName evidence="5">HIT family protein</fullName>
    </submittedName>
</protein>
<dbReference type="SUPFAM" id="SSF54197">
    <property type="entry name" value="HIT-like"/>
    <property type="match status" value="1"/>
</dbReference>
<gene>
    <name evidence="5" type="ORF">NWT39_06215</name>
</gene>
<proteinExistence type="predicted"/>
<dbReference type="RefSeq" id="WP_075056030.1">
    <property type="nucleotide sequence ID" value="NZ_CP103305.1"/>
</dbReference>
<dbReference type="PROSITE" id="PS51084">
    <property type="entry name" value="HIT_2"/>
    <property type="match status" value="1"/>
</dbReference>
<dbReference type="InterPro" id="IPR001310">
    <property type="entry name" value="Histidine_triad_HIT"/>
</dbReference>
<evidence type="ECO:0000259" key="4">
    <source>
        <dbReference type="PROSITE" id="PS51084"/>
    </source>
</evidence>
<dbReference type="EMBL" id="CP103305">
    <property type="protein sequence ID" value="UVS70626.1"/>
    <property type="molecule type" value="Genomic_DNA"/>
</dbReference>
<dbReference type="InterPro" id="IPR036265">
    <property type="entry name" value="HIT-like_sf"/>
</dbReference>
<dbReference type="GeneID" id="74946514"/>
<reference evidence="5" key="1">
    <citation type="submission" date="2022-08" db="EMBL/GenBank/DDBJ databases">
        <title>Dynamic responses of ammonia-oxidizing microbial communities induced by reactive oxygen species (ROS) in fluctuating redox aquifers.</title>
        <authorList>
            <person name="Wang P."/>
            <person name="Wang H."/>
        </authorList>
    </citation>
    <scope>NUCLEOTIDE SEQUENCE</scope>
    <source>
        <strain evidence="5">PLX03</strain>
    </source>
</reference>
<evidence type="ECO:0000256" key="3">
    <source>
        <dbReference type="PROSITE-ProRule" id="PRU00464"/>
    </source>
</evidence>
<evidence type="ECO:0000313" key="5">
    <source>
        <dbReference type="EMBL" id="UVS70626.1"/>
    </source>
</evidence>
<dbReference type="InterPro" id="IPR011146">
    <property type="entry name" value="HIT-like"/>
</dbReference>
<evidence type="ECO:0000256" key="2">
    <source>
        <dbReference type="PIRSR" id="PIRSR601310-3"/>
    </source>
</evidence>
<dbReference type="PRINTS" id="PR00332">
    <property type="entry name" value="HISTRIAD"/>
</dbReference>
<name>A0A977NNK1_9ARCH</name>
<dbReference type="Pfam" id="PF01230">
    <property type="entry name" value="HIT"/>
    <property type="match status" value="1"/>
</dbReference>